<organism evidence="3 4">
    <name type="scientific">Aspergillus ochraceoroseus IBT 24754</name>
    <dbReference type="NCBI Taxonomy" id="1392256"/>
    <lineage>
        <taxon>Eukaryota</taxon>
        <taxon>Fungi</taxon>
        <taxon>Dikarya</taxon>
        <taxon>Ascomycota</taxon>
        <taxon>Pezizomycotina</taxon>
        <taxon>Eurotiomycetes</taxon>
        <taxon>Eurotiomycetidae</taxon>
        <taxon>Eurotiales</taxon>
        <taxon>Aspergillaceae</taxon>
        <taxon>Aspergillus</taxon>
        <taxon>Aspergillus subgen. Nidulantes</taxon>
    </lineage>
</organism>
<proteinExistence type="predicted"/>
<feature type="compositionally biased region" description="Basic and acidic residues" evidence="1">
    <location>
        <begin position="12"/>
        <end position="21"/>
    </location>
</feature>
<dbReference type="RefSeq" id="XP_040753590.1">
    <property type="nucleotide sequence ID" value="XM_040893719.1"/>
</dbReference>
<keyword evidence="2" id="KW-0472">Membrane</keyword>
<evidence type="ECO:0000313" key="4">
    <source>
        <dbReference type="Proteomes" id="UP000244073"/>
    </source>
</evidence>
<reference evidence="3 4" key="1">
    <citation type="journal article" date="2018" name="Proc. Natl. Acad. Sci. U.S.A.">
        <title>Linking secondary metabolites to gene clusters through genome sequencing of six diverse Aspergillus species.</title>
        <authorList>
            <person name="Kaerboelling I."/>
            <person name="Vesth T.C."/>
            <person name="Frisvad J.C."/>
            <person name="Nybo J.L."/>
            <person name="Theobald S."/>
            <person name="Kuo A."/>
            <person name="Bowyer P."/>
            <person name="Matsuda Y."/>
            <person name="Mondo S."/>
            <person name="Lyhne E.K."/>
            <person name="Kogle M.E."/>
            <person name="Clum A."/>
            <person name="Lipzen A."/>
            <person name="Salamov A."/>
            <person name="Ngan C.Y."/>
            <person name="Daum C."/>
            <person name="Chiniquy J."/>
            <person name="Barry K."/>
            <person name="LaButti K."/>
            <person name="Haridas S."/>
            <person name="Simmons B.A."/>
            <person name="Magnuson J.K."/>
            <person name="Mortensen U.H."/>
            <person name="Larsen T.O."/>
            <person name="Grigoriev I.V."/>
            <person name="Baker S.E."/>
            <person name="Andersen M.R."/>
        </authorList>
    </citation>
    <scope>NUCLEOTIDE SEQUENCE [LARGE SCALE GENOMIC DNA]</scope>
    <source>
        <strain evidence="3 4">IBT 24754</strain>
    </source>
</reference>
<dbReference type="OrthoDB" id="5417811at2759"/>
<feature type="region of interest" description="Disordered" evidence="1">
    <location>
        <begin position="178"/>
        <end position="205"/>
    </location>
</feature>
<evidence type="ECO:0000256" key="1">
    <source>
        <dbReference type="SAM" id="MobiDB-lite"/>
    </source>
</evidence>
<protein>
    <submittedName>
        <fullName evidence="3">Uncharacterized protein</fullName>
    </submittedName>
</protein>
<keyword evidence="2" id="KW-0812">Transmembrane</keyword>
<dbReference type="Proteomes" id="UP000244073">
    <property type="component" value="Unassembled WGS sequence"/>
</dbReference>
<comment type="caution">
    <text evidence="3">The sequence shown here is derived from an EMBL/GenBank/DDBJ whole genome shotgun (WGS) entry which is preliminary data.</text>
</comment>
<name>A0A2T5M0Z4_9EURO</name>
<feature type="transmembrane region" description="Helical" evidence="2">
    <location>
        <begin position="42"/>
        <end position="66"/>
    </location>
</feature>
<accession>A0A2T5M0Z4</accession>
<sequence>MISQQTGQIQDVGERSPGFDRRTRSCTSILKEKGTRRKLDRLIVCAIFLIIVLSVYLAFVLSATLWGPEVHVLLLFMILILVIVFCHSLIRFIMAVLRPTGSTTRIPSMVGPAGYAQPDRPIHVTFVGDEEIFAESHVPSREKVTVPPPAYGLWRSSVRINPDLLYWQRVEGHPPLPESFNRAGNSYGKPRIPRPPSYTSDDGIDYVVEVQPRSLTQFRSPEEQNQRR</sequence>
<dbReference type="EMBL" id="MSFN02000003">
    <property type="protein sequence ID" value="PTU22198.1"/>
    <property type="molecule type" value="Genomic_DNA"/>
</dbReference>
<gene>
    <name evidence="3" type="ORF">P175DRAFT_0435240</name>
</gene>
<dbReference type="VEuPathDB" id="FungiDB:P175DRAFT_0435240"/>
<evidence type="ECO:0000256" key="2">
    <source>
        <dbReference type="SAM" id="Phobius"/>
    </source>
</evidence>
<keyword evidence="2" id="KW-1133">Transmembrane helix</keyword>
<feature type="transmembrane region" description="Helical" evidence="2">
    <location>
        <begin position="72"/>
        <end position="97"/>
    </location>
</feature>
<evidence type="ECO:0000313" key="3">
    <source>
        <dbReference type="EMBL" id="PTU22198.1"/>
    </source>
</evidence>
<dbReference type="GeneID" id="63810601"/>
<dbReference type="AlphaFoldDB" id="A0A2T5M0Z4"/>
<feature type="region of interest" description="Disordered" evidence="1">
    <location>
        <begin position="1"/>
        <end position="21"/>
    </location>
</feature>